<dbReference type="EMBL" id="VUJX02000010">
    <property type="protein sequence ID" value="KAL0930766.1"/>
    <property type="molecule type" value="Genomic_DNA"/>
</dbReference>
<sequence length="670" mass="74098">MVYCGKPSKGCSSCRERKIRCDQKEPSCGQCEKRQQQCPGYRNLVDLMFRDESSHVIKKAAKTRARGRARQPTASIAAAEAPEHGFAGPFNTDTESSDPLPQISKGASPRRPTPSRALSVVTQNVSIRNRPRLTPWVSPPDPAYFQDEDSDNENDDGLLPSPDEGNWPASPPATLLYSLSPSYQERGTAYFFSRYVSVDENACYQNYDFIFDIWRPSSMVPGRQVDGVMASMTAVGLAGLSDLTKCTRTMDWARRSYGTALRLTNEALRDPSEAVKDTTMLSILILTTYEMLTGRNPQTVRAWQEHLNGAAALAKMRGLGQFRSKAGVRMFIMLTHIALISCIQRSMPMPQPLVDLRNQLGMLSPPGDPNWRMSGSIYKVLQLRHDIKRGKLKHKDAIIDQLSKVDEEFVDIIADLPESWHYRPVSLSQAHPAVFDGYHCHVYPALTLAATWNGIRSIRMLVHETIIGELFKCCHDQQILSWTYAAKLQLAKSVDTLEKLRDAILASVPQHFGVVGFRDARPESHGLPVAVVKVRRPPLRATPSPTTSALSSPGSPSASPSSPGAFNGPTLHDPTQAADLDNSAERFMTLASASNTIVWPLYLLGVSSSCTHEIKEYVIGRLQAILEETSLMQAGGVAQMVRSKEISIPWSDLPWDEMPNPPALADNMLV</sequence>
<organism evidence="1 2">
    <name type="scientific">Colletotrichum truncatum</name>
    <name type="common">Anthracnose fungus</name>
    <name type="synonym">Colletotrichum capsici</name>
    <dbReference type="NCBI Taxonomy" id="5467"/>
    <lineage>
        <taxon>Eukaryota</taxon>
        <taxon>Fungi</taxon>
        <taxon>Dikarya</taxon>
        <taxon>Ascomycota</taxon>
        <taxon>Pezizomycotina</taxon>
        <taxon>Sordariomycetes</taxon>
        <taxon>Hypocreomycetidae</taxon>
        <taxon>Glomerellales</taxon>
        <taxon>Glomerellaceae</taxon>
        <taxon>Colletotrichum</taxon>
        <taxon>Colletotrichum truncatum species complex</taxon>
    </lineage>
</organism>
<proteinExistence type="predicted"/>
<protein>
    <submittedName>
        <fullName evidence="1">C6 finger domain-containing protein</fullName>
    </submittedName>
</protein>
<dbReference type="Proteomes" id="UP000805649">
    <property type="component" value="Unassembled WGS sequence"/>
</dbReference>
<gene>
    <name evidence="1" type="ORF">CTRU02_213501</name>
</gene>
<keyword evidence="2" id="KW-1185">Reference proteome</keyword>
<evidence type="ECO:0000313" key="1">
    <source>
        <dbReference type="EMBL" id="KAL0930766.1"/>
    </source>
</evidence>
<accession>A0ACC3YFZ9</accession>
<reference evidence="1 2" key="1">
    <citation type="journal article" date="2020" name="Phytopathology">
        <title>Genome Sequence Resources of Colletotrichum truncatum, C. plurivorum, C. musicola, and C. sojae: Four Species Pathogenic to Soybean (Glycine max).</title>
        <authorList>
            <person name="Rogerio F."/>
            <person name="Boufleur T.R."/>
            <person name="Ciampi-Guillardi M."/>
            <person name="Sukno S.A."/>
            <person name="Thon M.R."/>
            <person name="Massola Junior N.S."/>
            <person name="Baroncelli R."/>
        </authorList>
    </citation>
    <scope>NUCLEOTIDE SEQUENCE [LARGE SCALE GENOMIC DNA]</scope>
    <source>
        <strain evidence="1 2">CMES1059</strain>
    </source>
</reference>
<name>A0ACC3YFZ9_COLTU</name>
<comment type="caution">
    <text evidence="1">The sequence shown here is derived from an EMBL/GenBank/DDBJ whole genome shotgun (WGS) entry which is preliminary data.</text>
</comment>
<evidence type="ECO:0000313" key="2">
    <source>
        <dbReference type="Proteomes" id="UP000805649"/>
    </source>
</evidence>